<evidence type="ECO:0000256" key="7">
    <source>
        <dbReference type="ARBA" id="ARBA00023212"/>
    </source>
</evidence>
<accession>H2Y9U6</accession>
<dbReference type="HOGENOM" id="CLU_2612118_0_0_1"/>
<dbReference type="Ensembl" id="ENSCSAVT00000002131.1">
    <property type="protein sequence ID" value="ENSCSAVP00000002094.1"/>
    <property type="gene ID" value="ENSCSAVG00000001232.1"/>
</dbReference>
<protein>
    <submittedName>
        <fullName evidence="9">Uncharacterized protein</fullName>
    </submittedName>
</protein>
<keyword evidence="7" id="KW-0206">Cytoskeleton</keyword>
<keyword evidence="6" id="KW-0175">Coiled coil</keyword>
<dbReference type="PANTHER" id="PTHR14885">
    <property type="entry name" value="CILIA- AND FLAGELLA-ASSOCIATED PROTEIN 43-RELATED"/>
    <property type="match status" value="1"/>
</dbReference>
<keyword evidence="4" id="KW-0853">WD repeat</keyword>
<evidence type="ECO:0000256" key="4">
    <source>
        <dbReference type="ARBA" id="ARBA00022574"/>
    </source>
</evidence>
<evidence type="ECO:0000313" key="9">
    <source>
        <dbReference type="Ensembl" id="ENSCSAVP00000002094.1"/>
    </source>
</evidence>
<evidence type="ECO:0000256" key="1">
    <source>
        <dbReference type="ARBA" id="ARBA00004138"/>
    </source>
</evidence>
<comment type="subcellular location">
    <subcellularLocation>
        <location evidence="1">Cell projection</location>
        <location evidence="1">Cilium</location>
    </subcellularLocation>
    <subcellularLocation>
        <location evidence="2">Cytoplasm</location>
        <location evidence="2">Cytoskeleton</location>
    </subcellularLocation>
</comment>
<dbReference type="GO" id="GO:0005930">
    <property type="term" value="C:axoneme"/>
    <property type="evidence" value="ECO:0007669"/>
    <property type="project" value="TreeGrafter"/>
</dbReference>
<evidence type="ECO:0000256" key="5">
    <source>
        <dbReference type="ARBA" id="ARBA00022737"/>
    </source>
</evidence>
<reference evidence="9" key="3">
    <citation type="submission" date="2025-09" db="UniProtKB">
        <authorList>
            <consortium name="Ensembl"/>
        </authorList>
    </citation>
    <scope>IDENTIFICATION</scope>
</reference>
<sequence length="79" mass="8567">MICFSCGNSVKFLQVSNGSESVFQPDGNGVSQVASSSHHRMFAVAEEGLNPSIMVYDFPHCEQISILQDGAMLGYSQLH</sequence>
<dbReference type="PANTHER" id="PTHR14885:SF1">
    <property type="entry name" value="CILIA- AND FLAGELLA-ASSOCIATED PROTEIN 43"/>
    <property type="match status" value="1"/>
</dbReference>
<proteinExistence type="predicted"/>
<dbReference type="GO" id="GO:0060271">
    <property type="term" value="P:cilium assembly"/>
    <property type="evidence" value="ECO:0007669"/>
    <property type="project" value="TreeGrafter"/>
</dbReference>
<evidence type="ECO:0000256" key="2">
    <source>
        <dbReference type="ARBA" id="ARBA00004245"/>
    </source>
</evidence>
<evidence type="ECO:0000256" key="8">
    <source>
        <dbReference type="ARBA" id="ARBA00023273"/>
    </source>
</evidence>
<reference evidence="10" key="1">
    <citation type="submission" date="2003-08" db="EMBL/GenBank/DDBJ databases">
        <authorList>
            <person name="Birren B."/>
            <person name="Nusbaum C."/>
            <person name="Abebe A."/>
            <person name="Abouelleil A."/>
            <person name="Adekoya E."/>
            <person name="Ait-zahra M."/>
            <person name="Allen N."/>
            <person name="Allen T."/>
            <person name="An P."/>
            <person name="Anderson M."/>
            <person name="Anderson S."/>
            <person name="Arachchi H."/>
            <person name="Armbruster J."/>
            <person name="Bachantsang P."/>
            <person name="Baldwin J."/>
            <person name="Barry A."/>
            <person name="Bayul T."/>
            <person name="Blitshsteyn B."/>
            <person name="Bloom T."/>
            <person name="Blye J."/>
            <person name="Boguslavskiy L."/>
            <person name="Borowsky M."/>
            <person name="Boukhgalter B."/>
            <person name="Brunache A."/>
            <person name="Butler J."/>
            <person name="Calixte N."/>
            <person name="Calvo S."/>
            <person name="Camarata J."/>
            <person name="Campo K."/>
            <person name="Chang J."/>
            <person name="Cheshatsang Y."/>
            <person name="Citroen M."/>
            <person name="Collymore A."/>
            <person name="Considine T."/>
            <person name="Cook A."/>
            <person name="Cooke P."/>
            <person name="Corum B."/>
            <person name="Cuomo C."/>
            <person name="David R."/>
            <person name="Dawoe T."/>
            <person name="Degray S."/>
            <person name="Dodge S."/>
            <person name="Dooley K."/>
            <person name="Dorje P."/>
            <person name="Dorjee K."/>
            <person name="Dorris L."/>
            <person name="Duffey N."/>
            <person name="Dupes A."/>
            <person name="Elkins T."/>
            <person name="Engels R."/>
            <person name="Erickson J."/>
            <person name="Farina A."/>
            <person name="Faro S."/>
            <person name="Ferreira P."/>
            <person name="Fischer H."/>
            <person name="Fitzgerald M."/>
            <person name="Foley K."/>
            <person name="Gage D."/>
            <person name="Galagan J."/>
            <person name="Gearin G."/>
            <person name="Gnerre S."/>
            <person name="Gnirke A."/>
            <person name="Goyette A."/>
            <person name="Graham J."/>
            <person name="Grandbois E."/>
            <person name="Gyaltsen K."/>
            <person name="Hafez N."/>
            <person name="Hagopian D."/>
            <person name="Hagos B."/>
            <person name="Hall J."/>
            <person name="Hatcher B."/>
            <person name="Heller A."/>
            <person name="Higgins H."/>
            <person name="Honan T."/>
            <person name="Horn A."/>
            <person name="Houde N."/>
            <person name="Hughes L."/>
            <person name="Hulme W."/>
            <person name="Husby E."/>
            <person name="Iliev I."/>
            <person name="Jaffe D."/>
            <person name="Jones C."/>
            <person name="Kamal M."/>
            <person name="Kamat A."/>
            <person name="Kamvysselis M."/>
            <person name="Karlsson E."/>
            <person name="Kells C."/>
            <person name="Kieu A."/>
            <person name="Kisner P."/>
            <person name="Kodira C."/>
            <person name="Kulbokas E."/>
            <person name="Labutti K."/>
            <person name="Lama D."/>
            <person name="Landers T."/>
            <person name="Leger J."/>
            <person name="Levine S."/>
            <person name="Lewis D."/>
            <person name="Lewis T."/>
            <person name="Lindblad-toh K."/>
            <person name="Liu X."/>
            <person name="Lokyitsang T."/>
            <person name="Lokyitsang Y."/>
            <person name="Lucien O."/>
            <person name="Lui A."/>
            <person name="Ma L.J."/>
            <person name="Mabbitt R."/>
            <person name="Macdonald J."/>
            <person name="Maclean C."/>
            <person name="Major J."/>
            <person name="Manning J."/>
            <person name="Marabella R."/>
            <person name="Maru K."/>
            <person name="Matthews C."/>
            <person name="Mauceli E."/>
            <person name="Mccarthy M."/>
            <person name="Mcdonough S."/>
            <person name="Mcghee T."/>
            <person name="Meldrim J."/>
            <person name="Meneus L."/>
            <person name="Mesirov J."/>
            <person name="Mihalev A."/>
            <person name="Mihova T."/>
            <person name="Mikkelsen T."/>
            <person name="Mlenga V."/>
            <person name="Moru K."/>
            <person name="Mozes J."/>
            <person name="Mulrain L."/>
            <person name="Munson G."/>
            <person name="Naylor J."/>
            <person name="Newes C."/>
            <person name="Nguyen C."/>
            <person name="Nguyen N."/>
            <person name="Nguyen T."/>
            <person name="Nicol R."/>
            <person name="Nielsen C."/>
            <person name="Nizzari M."/>
            <person name="Norbu C."/>
            <person name="Norbu N."/>
            <person name="O'donnell P."/>
            <person name="Okoawo O."/>
            <person name="O'leary S."/>
            <person name="Omotosho B."/>
            <person name="O'neill K."/>
            <person name="Osman S."/>
            <person name="Parker S."/>
            <person name="Perrin D."/>
            <person name="Phunkhang P."/>
            <person name="Piqani B."/>
            <person name="Purcell S."/>
            <person name="Rachupka T."/>
            <person name="Ramasamy U."/>
            <person name="Rameau R."/>
            <person name="Ray V."/>
            <person name="Raymond C."/>
            <person name="Retta R."/>
            <person name="Richardson S."/>
            <person name="Rise C."/>
            <person name="Rodriguez J."/>
            <person name="Rogers J."/>
            <person name="Rogov P."/>
            <person name="Rutman M."/>
            <person name="Schupbach R."/>
            <person name="Seaman C."/>
            <person name="Settipalli S."/>
            <person name="Sharpe T."/>
            <person name="Sheridan J."/>
            <person name="Sherpa N."/>
            <person name="Shi J."/>
            <person name="Smirnov S."/>
            <person name="Smith C."/>
            <person name="Sougnez C."/>
            <person name="Spencer B."/>
            <person name="Stalker J."/>
            <person name="Stange-thomann N."/>
            <person name="Stavropoulos S."/>
            <person name="Stetson K."/>
            <person name="Stone C."/>
            <person name="Stone S."/>
            <person name="Stubbs M."/>
            <person name="Talamas J."/>
            <person name="Tchuinga P."/>
            <person name="Tenzing P."/>
            <person name="Tesfaye S."/>
            <person name="Theodore J."/>
            <person name="Thoulutsang Y."/>
            <person name="Topham K."/>
            <person name="Towey S."/>
            <person name="Tsamla T."/>
            <person name="Tsomo N."/>
            <person name="Vallee D."/>
            <person name="Vassiliev H."/>
            <person name="Venkataraman V."/>
            <person name="Vinson J."/>
            <person name="Vo A."/>
            <person name="Wade C."/>
            <person name="Wang S."/>
            <person name="Wangchuk T."/>
            <person name="Wangdi T."/>
            <person name="Whittaker C."/>
            <person name="Wilkinson J."/>
            <person name="Wu Y."/>
            <person name="Wyman D."/>
            <person name="Yadav S."/>
            <person name="Yang S."/>
            <person name="Yang X."/>
            <person name="Yeager S."/>
            <person name="Yee E."/>
            <person name="Young G."/>
            <person name="Zainoun J."/>
            <person name="Zembeck L."/>
            <person name="Zimmer A."/>
            <person name="Zody M."/>
            <person name="Lander E."/>
        </authorList>
    </citation>
    <scope>NUCLEOTIDE SEQUENCE [LARGE SCALE GENOMIC DNA]</scope>
</reference>
<evidence type="ECO:0000313" key="10">
    <source>
        <dbReference type="Proteomes" id="UP000007875"/>
    </source>
</evidence>
<evidence type="ECO:0000256" key="3">
    <source>
        <dbReference type="ARBA" id="ARBA00022490"/>
    </source>
</evidence>
<keyword evidence="5" id="KW-0677">Repeat</keyword>
<keyword evidence="8" id="KW-0966">Cell projection</keyword>
<keyword evidence="3" id="KW-0963">Cytoplasm</keyword>
<keyword evidence="10" id="KW-1185">Reference proteome</keyword>
<dbReference type="InParanoid" id="H2Y9U6"/>
<reference evidence="9" key="2">
    <citation type="submission" date="2025-08" db="UniProtKB">
        <authorList>
            <consortium name="Ensembl"/>
        </authorList>
    </citation>
    <scope>IDENTIFICATION</scope>
</reference>
<evidence type="ECO:0000256" key="6">
    <source>
        <dbReference type="ARBA" id="ARBA00023054"/>
    </source>
</evidence>
<name>H2Y9U6_CIOSA</name>
<dbReference type="Proteomes" id="UP000007875">
    <property type="component" value="Unassembled WGS sequence"/>
</dbReference>
<dbReference type="AlphaFoldDB" id="H2Y9U6"/>
<organism evidence="9 10">
    <name type="scientific">Ciona savignyi</name>
    <name type="common">Pacific transparent sea squirt</name>
    <dbReference type="NCBI Taxonomy" id="51511"/>
    <lineage>
        <taxon>Eukaryota</taxon>
        <taxon>Metazoa</taxon>
        <taxon>Chordata</taxon>
        <taxon>Tunicata</taxon>
        <taxon>Ascidiacea</taxon>
        <taxon>Phlebobranchia</taxon>
        <taxon>Cionidae</taxon>
        <taxon>Ciona</taxon>
    </lineage>
</organism>